<protein>
    <submittedName>
        <fullName evidence="5">Lipolytic protein G-D-S-L family</fullName>
    </submittedName>
</protein>
<dbReference type="InterPro" id="IPR008979">
    <property type="entry name" value="Galactose-bd-like_sf"/>
</dbReference>
<keyword evidence="2" id="KW-0378">Hydrolase</keyword>
<feature type="signal peptide" evidence="3">
    <location>
        <begin position="1"/>
        <end position="29"/>
    </location>
</feature>
<proteinExistence type="inferred from homology"/>
<comment type="similarity">
    <text evidence="1">Belongs to the 'GDSL' lipolytic enzyme family.</text>
</comment>
<dbReference type="SUPFAM" id="SSF52266">
    <property type="entry name" value="SGNH hydrolase"/>
    <property type="match status" value="1"/>
</dbReference>
<name>F8F8Q9_PAEMK</name>
<evidence type="ECO:0000256" key="1">
    <source>
        <dbReference type="ARBA" id="ARBA00008668"/>
    </source>
</evidence>
<dbReference type="Gene3D" id="3.40.50.1110">
    <property type="entry name" value="SGNH hydrolase"/>
    <property type="match status" value="1"/>
</dbReference>
<dbReference type="EMBL" id="CP002869">
    <property type="protein sequence ID" value="AEI41971.1"/>
    <property type="molecule type" value="Genomic_DNA"/>
</dbReference>
<dbReference type="HOGENOM" id="CLU_501229_0_0_9"/>
<dbReference type="PANTHER" id="PTHR43695">
    <property type="entry name" value="PUTATIVE (AFU_ORTHOLOGUE AFUA_2G17250)-RELATED"/>
    <property type="match status" value="1"/>
</dbReference>
<organism evidence="5 6">
    <name type="scientific">Paenibacillus mucilaginosus (strain KNP414)</name>
    <dbReference type="NCBI Taxonomy" id="1036673"/>
    <lineage>
        <taxon>Bacteria</taxon>
        <taxon>Bacillati</taxon>
        <taxon>Bacillota</taxon>
        <taxon>Bacilli</taxon>
        <taxon>Bacillales</taxon>
        <taxon>Paenibacillaceae</taxon>
        <taxon>Paenibacillus</taxon>
    </lineage>
</organism>
<keyword evidence="3" id="KW-0732">Signal</keyword>
<evidence type="ECO:0000259" key="4">
    <source>
        <dbReference type="Pfam" id="PF21254"/>
    </source>
</evidence>
<dbReference type="InterPro" id="IPR001087">
    <property type="entry name" value="GDSL"/>
</dbReference>
<dbReference type="InterPro" id="IPR036514">
    <property type="entry name" value="SGNH_hydro_sf"/>
</dbReference>
<dbReference type="RefSeq" id="WP_013917128.1">
    <property type="nucleotide sequence ID" value="NC_015690.1"/>
</dbReference>
<sequence>MYKLMSSKIFKTVSAVLLGAALGAGSLPAGVPSVQAADTSLSARNQLLLDCGPGPAAPGYVRLLPSTLYKASPGYGFLNPKLVTGADRGTPDALRGDFCVPKSPLRADLPNGEYQVTVLSGDSAEASSTAVTAEASITADFTAAAGQFDQKTLTVPVTDRRLDLEFGGTAPRINAIEISRVHKFDFGPGAVEPGYTPVRQTTSYSASTGYGFSDVTKVTYGADRGAPDALRGDYLGASGASFLLDLPNGDYEVSLISGDQTEANLVDIKAEGIYRARALAAAAGEFSTANFNVAVIDGQLSLEVLGAVPRLNSLVVKKRPNRVKGDKPTAYLAGDSTVQTYNSRFYPQAGWGQKIGDYFTDGVIYANRAIGGRSSRSFVNDGRLDTILNEIRPGDYLFVQFGHNDASSNPERYAAPYTTYKEYLTMYLDGAKQRGATPVLVTPVGRRSWDANGLFKNDFPDHYAAMKQVAEEQNVQLLDLNARSIAFYNTVGIEETKALFLWLEPGVYPNFPNGVQDNTHFKEEGAVQIARLVTEGIRDLQLGIAAFIK</sequence>
<dbReference type="Proteomes" id="UP000006620">
    <property type="component" value="Chromosome"/>
</dbReference>
<dbReference type="SUPFAM" id="SSF49785">
    <property type="entry name" value="Galactose-binding domain-like"/>
    <property type="match status" value="2"/>
</dbReference>
<feature type="domain" description="Beta-agarase/YXIM esterase-like galactose-binding" evidence="4">
    <location>
        <begin position="50"/>
        <end position="164"/>
    </location>
</feature>
<dbReference type="Pfam" id="PF21254">
    <property type="entry name" value="AGA-YXIM_GBD"/>
    <property type="match status" value="2"/>
</dbReference>
<gene>
    <name evidence="5" type="ordered locus">KNP414_03413</name>
</gene>
<dbReference type="KEGG" id="pms:KNP414_03413"/>
<evidence type="ECO:0000313" key="5">
    <source>
        <dbReference type="EMBL" id="AEI41971.1"/>
    </source>
</evidence>
<dbReference type="Pfam" id="PF00657">
    <property type="entry name" value="Lipase_GDSL"/>
    <property type="match status" value="1"/>
</dbReference>
<feature type="domain" description="Beta-agarase/YXIM esterase-like galactose-binding" evidence="4">
    <location>
        <begin position="182"/>
        <end position="304"/>
    </location>
</feature>
<dbReference type="AlphaFoldDB" id="F8F8Q9"/>
<dbReference type="PATRIC" id="fig|1036673.3.peg.3136"/>
<dbReference type="InterPro" id="IPR049033">
    <property type="entry name" value="AGA-YXIM_GBD"/>
</dbReference>
<evidence type="ECO:0000313" key="6">
    <source>
        <dbReference type="Proteomes" id="UP000006620"/>
    </source>
</evidence>
<evidence type="ECO:0000256" key="2">
    <source>
        <dbReference type="ARBA" id="ARBA00022801"/>
    </source>
</evidence>
<reference evidence="6" key="1">
    <citation type="submission" date="2011-06" db="EMBL/GenBank/DDBJ databases">
        <title>Complete genome sequence of Paenibacillus mucilaginosus KNP414.</title>
        <authorList>
            <person name="Wang J."/>
            <person name="Hu S."/>
            <person name="Hu X."/>
            <person name="Zhang B."/>
            <person name="Dong D."/>
            <person name="Zhang S."/>
            <person name="Zhao K."/>
            <person name="Wu D."/>
        </authorList>
    </citation>
    <scope>NUCLEOTIDE SEQUENCE [LARGE SCALE GENOMIC DNA]</scope>
    <source>
        <strain evidence="6">KNP414</strain>
    </source>
</reference>
<reference evidence="5 6" key="2">
    <citation type="journal article" date="2013" name="Genome Announc.">
        <title>Genome Sequence of Growth-Improving Paenibacillus mucilaginosus Strain KNP414.</title>
        <authorList>
            <person name="Lu J.J."/>
            <person name="Wang J.F."/>
            <person name="Hu X.F."/>
        </authorList>
    </citation>
    <scope>NUCLEOTIDE SEQUENCE [LARGE SCALE GENOMIC DNA]</scope>
    <source>
        <strain evidence="5 6">KNP414</strain>
    </source>
</reference>
<dbReference type="PANTHER" id="PTHR43695:SF1">
    <property type="entry name" value="RHAMNOGALACTURONAN ACETYLESTERASE"/>
    <property type="match status" value="1"/>
</dbReference>
<dbReference type="CDD" id="cd01821">
    <property type="entry name" value="Rhamnogalacturan_acetylesterase_like"/>
    <property type="match status" value="1"/>
</dbReference>
<accession>F8F8Q9</accession>
<dbReference type="Gene3D" id="2.60.120.430">
    <property type="entry name" value="Galactose-binding lectin"/>
    <property type="match status" value="2"/>
</dbReference>
<feature type="chain" id="PRO_5039549511" evidence="3">
    <location>
        <begin position="30"/>
        <end position="549"/>
    </location>
</feature>
<evidence type="ECO:0000256" key="3">
    <source>
        <dbReference type="SAM" id="SignalP"/>
    </source>
</evidence>
<dbReference type="InterPro" id="IPR037459">
    <property type="entry name" value="RhgT-like"/>
</dbReference>
<dbReference type="GO" id="GO:0016788">
    <property type="term" value="F:hydrolase activity, acting on ester bonds"/>
    <property type="evidence" value="ECO:0007669"/>
    <property type="project" value="InterPro"/>
</dbReference>